<keyword evidence="3" id="KW-0520">NAD</keyword>
<comment type="caution">
    <text evidence="7">The sequence shown here is derived from an EMBL/GenBank/DDBJ whole genome shotgun (WGS) entry which is preliminary data.</text>
</comment>
<name>A0A930UFQ4_9GAMM</name>
<dbReference type="Proteomes" id="UP000604381">
    <property type="component" value="Unassembled WGS sequence"/>
</dbReference>
<dbReference type="PANTHER" id="PTHR10996">
    <property type="entry name" value="2-HYDROXYACID DEHYDROGENASE-RELATED"/>
    <property type="match status" value="1"/>
</dbReference>
<dbReference type="InterPro" id="IPR036291">
    <property type="entry name" value="NAD(P)-bd_dom_sf"/>
</dbReference>
<evidence type="ECO:0000313" key="8">
    <source>
        <dbReference type="Proteomes" id="UP000604381"/>
    </source>
</evidence>
<evidence type="ECO:0000256" key="1">
    <source>
        <dbReference type="ARBA" id="ARBA00005854"/>
    </source>
</evidence>
<dbReference type="SUPFAM" id="SSF51735">
    <property type="entry name" value="NAD(P)-binding Rossmann-fold domains"/>
    <property type="match status" value="1"/>
</dbReference>
<evidence type="ECO:0000256" key="2">
    <source>
        <dbReference type="ARBA" id="ARBA00023002"/>
    </source>
</evidence>
<feature type="domain" description="D-isomer specific 2-hydroxyacid dehydrogenase catalytic" evidence="5">
    <location>
        <begin position="69"/>
        <end position="335"/>
    </location>
</feature>
<dbReference type="PANTHER" id="PTHR10996:SF178">
    <property type="entry name" value="2-HYDROXYACID DEHYDROGENASE YGL185C-RELATED"/>
    <property type="match status" value="1"/>
</dbReference>
<dbReference type="SUPFAM" id="SSF52283">
    <property type="entry name" value="Formate/glycerate dehydrogenase catalytic domain-like"/>
    <property type="match status" value="1"/>
</dbReference>
<dbReference type="GO" id="GO:0005829">
    <property type="term" value="C:cytosol"/>
    <property type="evidence" value="ECO:0007669"/>
    <property type="project" value="TreeGrafter"/>
</dbReference>
<organism evidence="7 8">
    <name type="scientific">Candidatus Amphirhobacter heronislandensis</name>
    <dbReference type="NCBI Taxonomy" id="1732024"/>
    <lineage>
        <taxon>Bacteria</taxon>
        <taxon>Pseudomonadati</taxon>
        <taxon>Pseudomonadota</taxon>
        <taxon>Gammaproteobacteria</taxon>
        <taxon>Candidatus Tethybacterales</taxon>
        <taxon>Candidatus Tethybacteraceae</taxon>
        <taxon>Candidatus Amphirhobacter</taxon>
    </lineage>
</organism>
<dbReference type="GO" id="GO:0016618">
    <property type="term" value="F:hydroxypyruvate reductase [NAD(P)H] activity"/>
    <property type="evidence" value="ECO:0007669"/>
    <property type="project" value="TreeGrafter"/>
</dbReference>
<proteinExistence type="inferred from homology"/>
<dbReference type="AlphaFoldDB" id="A0A930UFQ4"/>
<evidence type="ECO:0000259" key="6">
    <source>
        <dbReference type="Pfam" id="PF02826"/>
    </source>
</evidence>
<dbReference type="EMBL" id="JADHEI010000050">
    <property type="protein sequence ID" value="MBF2735749.1"/>
    <property type="molecule type" value="Genomic_DNA"/>
</dbReference>
<dbReference type="InterPro" id="IPR006140">
    <property type="entry name" value="D-isomer_DH_NAD-bd"/>
</dbReference>
<evidence type="ECO:0000256" key="3">
    <source>
        <dbReference type="ARBA" id="ARBA00023027"/>
    </source>
</evidence>
<comment type="similarity">
    <text evidence="1 4">Belongs to the D-isomer specific 2-hydroxyacid dehydrogenase family.</text>
</comment>
<dbReference type="Pfam" id="PF02826">
    <property type="entry name" value="2-Hacid_dh_C"/>
    <property type="match status" value="1"/>
</dbReference>
<reference evidence="7" key="1">
    <citation type="submission" date="2020-10" db="EMBL/GenBank/DDBJ databases">
        <title>An improved Amphimedon queenslandica hologenome assembly reveals how three proteobacterial symbionts can extend the metabolic phenotypic of their marine sponge host.</title>
        <authorList>
            <person name="Degnan B."/>
            <person name="Degnan S."/>
            <person name="Xiang X."/>
        </authorList>
    </citation>
    <scope>NUCLEOTIDE SEQUENCE</scope>
    <source>
        <strain evidence="7">AqS2</strain>
    </source>
</reference>
<feature type="domain" description="D-isomer specific 2-hydroxyacid dehydrogenase NAD-binding" evidence="6">
    <location>
        <begin position="135"/>
        <end position="311"/>
    </location>
</feature>
<evidence type="ECO:0000313" key="7">
    <source>
        <dbReference type="EMBL" id="MBF2735749.1"/>
    </source>
</evidence>
<gene>
    <name evidence="7" type="ORF">ISN26_06740</name>
</gene>
<evidence type="ECO:0008006" key="9">
    <source>
        <dbReference type="Google" id="ProtNLM"/>
    </source>
</evidence>
<dbReference type="GO" id="GO:0051287">
    <property type="term" value="F:NAD binding"/>
    <property type="evidence" value="ECO:0007669"/>
    <property type="project" value="InterPro"/>
</dbReference>
<dbReference type="FunFam" id="3.40.50.720:FF:000203">
    <property type="entry name" value="D-3-phosphoglycerate dehydrogenase (SerA)"/>
    <property type="match status" value="1"/>
</dbReference>
<evidence type="ECO:0000259" key="5">
    <source>
        <dbReference type="Pfam" id="PF00389"/>
    </source>
</evidence>
<protein>
    <recommendedName>
        <fullName evidence="9">3-phosphoglycerate dehydrogenase</fullName>
    </recommendedName>
</protein>
<accession>A0A930UFQ4</accession>
<sequence length="347" mass="37035">MRVHAIADRFFDEGFIDLTLAGARAAGFACSVGAWEHPSLAAYRTDVLLSETDGPDSVRHPPDYAAMAGLAEAEMLVVQFCPVTAQVLEHAPRLKYVGVNRVGVENVAVAALREAGVRVVNVVGRNAQAVAEFSVGMLLAELRDIARADERMRRGEWVVDYPGASARRELRGSTVGIVGAGPVGLAAARTLAGFDCRVLMHAPHDYAPPAHAAAVGFEELLRESDFVMLHARLVPGVNDRMLSEREFGMMKKGAVLVNTARAGLVDEAALVAALRSGQLGGAALDVFHEEPPAPGHGLQNLPNVTLTPHIAGVTREAWENAPRMMSEFIVKIAAGDLEQIPFLDEAS</sequence>
<keyword evidence="2 4" id="KW-0560">Oxidoreductase</keyword>
<keyword evidence="8" id="KW-1185">Reference proteome</keyword>
<dbReference type="InterPro" id="IPR006139">
    <property type="entry name" value="D-isomer_2_OHA_DH_cat_dom"/>
</dbReference>
<dbReference type="InterPro" id="IPR050223">
    <property type="entry name" value="D-isomer_2-hydroxyacid_DH"/>
</dbReference>
<evidence type="ECO:0000256" key="4">
    <source>
        <dbReference type="RuleBase" id="RU003719"/>
    </source>
</evidence>
<dbReference type="Gene3D" id="3.40.50.720">
    <property type="entry name" value="NAD(P)-binding Rossmann-like Domain"/>
    <property type="match status" value="2"/>
</dbReference>
<dbReference type="GO" id="GO:0030267">
    <property type="term" value="F:glyoxylate reductase (NADPH) activity"/>
    <property type="evidence" value="ECO:0007669"/>
    <property type="project" value="TreeGrafter"/>
</dbReference>
<dbReference type="Pfam" id="PF00389">
    <property type="entry name" value="2-Hacid_dh"/>
    <property type="match status" value="1"/>
</dbReference>